<feature type="region of interest" description="Disordered" evidence="3">
    <location>
        <begin position="177"/>
        <end position="256"/>
    </location>
</feature>
<comment type="subcellular location">
    <subcellularLocation>
        <location evidence="1">Nucleus</location>
    </subcellularLocation>
</comment>
<feature type="compositionally biased region" description="Polar residues" evidence="3">
    <location>
        <begin position="217"/>
        <end position="226"/>
    </location>
</feature>
<dbReference type="GO" id="GO:0000445">
    <property type="term" value="C:THO complex part of transcription export complex"/>
    <property type="evidence" value="ECO:0007669"/>
    <property type="project" value="InterPro"/>
</dbReference>
<dbReference type="GO" id="GO:0006397">
    <property type="term" value="P:mRNA processing"/>
    <property type="evidence" value="ECO:0007669"/>
    <property type="project" value="InterPro"/>
</dbReference>
<evidence type="ECO:0000256" key="3">
    <source>
        <dbReference type="SAM" id="MobiDB-lite"/>
    </source>
</evidence>
<gene>
    <name evidence="4" type="ORF">BCR35DRAFT_302326</name>
</gene>
<dbReference type="Pfam" id="PF05615">
    <property type="entry name" value="THOC7"/>
    <property type="match status" value="1"/>
</dbReference>
<dbReference type="InParanoid" id="A0A1Y2FWH2"/>
<keyword evidence="5" id="KW-1185">Reference proteome</keyword>
<evidence type="ECO:0000256" key="2">
    <source>
        <dbReference type="ARBA" id="ARBA00023242"/>
    </source>
</evidence>
<dbReference type="STRING" id="106004.A0A1Y2FWH2"/>
<evidence type="ECO:0000256" key="1">
    <source>
        <dbReference type="ARBA" id="ARBA00004123"/>
    </source>
</evidence>
<protein>
    <recommendedName>
        <fullName evidence="6">Tho complex subunit 7-domain-containing protein</fullName>
    </recommendedName>
</protein>
<dbReference type="OrthoDB" id="205166at2759"/>
<comment type="caution">
    <text evidence="4">The sequence shown here is derived from an EMBL/GenBank/DDBJ whole genome shotgun (WGS) entry which is preliminary data.</text>
</comment>
<keyword evidence="2" id="KW-0539">Nucleus</keyword>
<dbReference type="EMBL" id="MCGR01000013">
    <property type="protein sequence ID" value="ORY87526.1"/>
    <property type="molecule type" value="Genomic_DNA"/>
</dbReference>
<dbReference type="AlphaFoldDB" id="A0A1Y2FWH2"/>
<dbReference type="Proteomes" id="UP000193467">
    <property type="component" value="Unassembled WGS sequence"/>
</dbReference>
<evidence type="ECO:0000313" key="4">
    <source>
        <dbReference type="EMBL" id="ORY87526.1"/>
    </source>
</evidence>
<feature type="compositionally biased region" description="Basic and acidic residues" evidence="3">
    <location>
        <begin position="177"/>
        <end position="189"/>
    </location>
</feature>
<reference evidence="4 5" key="1">
    <citation type="submission" date="2016-07" db="EMBL/GenBank/DDBJ databases">
        <title>Pervasive Adenine N6-methylation of Active Genes in Fungi.</title>
        <authorList>
            <consortium name="DOE Joint Genome Institute"/>
            <person name="Mondo S.J."/>
            <person name="Dannebaum R.O."/>
            <person name="Kuo R.C."/>
            <person name="Labutti K."/>
            <person name="Haridas S."/>
            <person name="Kuo A."/>
            <person name="Salamov A."/>
            <person name="Ahrendt S.R."/>
            <person name="Lipzen A."/>
            <person name="Sullivan W."/>
            <person name="Andreopoulos W.B."/>
            <person name="Clum A."/>
            <person name="Lindquist E."/>
            <person name="Daum C."/>
            <person name="Ramamoorthy G.K."/>
            <person name="Gryganskyi A."/>
            <person name="Culley D."/>
            <person name="Magnuson J.K."/>
            <person name="James T.Y."/>
            <person name="O'Malley M.A."/>
            <person name="Stajich J.E."/>
            <person name="Spatafora J.W."/>
            <person name="Visel A."/>
            <person name="Grigoriev I.V."/>
        </authorList>
    </citation>
    <scope>NUCLEOTIDE SEQUENCE [LARGE SCALE GENOMIC DNA]</scope>
    <source>
        <strain evidence="4 5">62-1032</strain>
    </source>
</reference>
<dbReference type="InterPro" id="IPR008501">
    <property type="entry name" value="THOC7/Mft1"/>
</dbReference>
<organism evidence="4 5">
    <name type="scientific">Leucosporidium creatinivorum</name>
    <dbReference type="NCBI Taxonomy" id="106004"/>
    <lineage>
        <taxon>Eukaryota</taxon>
        <taxon>Fungi</taxon>
        <taxon>Dikarya</taxon>
        <taxon>Basidiomycota</taxon>
        <taxon>Pucciniomycotina</taxon>
        <taxon>Microbotryomycetes</taxon>
        <taxon>Leucosporidiales</taxon>
        <taxon>Leucosporidium</taxon>
    </lineage>
</organism>
<feature type="compositionally biased region" description="Acidic residues" evidence="3">
    <location>
        <begin position="241"/>
        <end position="256"/>
    </location>
</feature>
<name>A0A1Y2FWH2_9BASI</name>
<evidence type="ECO:0000313" key="5">
    <source>
        <dbReference type="Proteomes" id="UP000193467"/>
    </source>
</evidence>
<evidence type="ECO:0008006" key="6">
    <source>
        <dbReference type="Google" id="ProtNLM"/>
    </source>
</evidence>
<sequence length="256" mass="28579">MDTESLQEVARLRAHHDVKSLKKVIKDFYALADPKISGQELQAAHETFMMGLDQLAQHLSRTARLQRVTEMEVAGYVEEAAATEATSTETSNRLIDLTERLREAQQERARRIEYDTIAKTIGKLPDREKGKETKEKLVEDIATLKEEEETYAGTWKQRREAFDQIVDSLEKMGEALRDEKAEQERRRALDEDDNEVPPPPAGGEGAALDPNAKPFEPSSTAKSTPQPGEGEQSIGGGEAMEGVEQEEGEEREEGEA</sequence>
<proteinExistence type="predicted"/>
<accession>A0A1Y2FWH2</accession>